<keyword evidence="2" id="KW-1185">Reference proteome</keyword>
<evidence type="ECO:0000313" key="1">
    <source>
        <dbReference type="EMBL" id="EER17097.1"/>
    </source>
</evidence>
<organism evidence="2">
    <name type="scientific">Perkinsus marinus (strain ATCC 50983 / TXsc)</name>
    <dbReference type="NCBI Taxonomy" id="423536"/>
    <lineage>
        <taxon>Eukaryota</taxon>
        <taxon>Sar</taxon>
        <taxon>Alveolata</taxon>
        <taxon>Perkinsozoa</taxon>
        <taxon>Perkinsea</taxon>
        <taxon>Perkinsida</taxon>
        <taxon>Perkinsidae</taxon>
        <taxon>Perkinsus</taxon>
    </lineage>
</organism>
<dbReference type="GeneID" id="9053219"/>
<protein>
    <submittedName>
        <fullName evidence="1">Uncharacterized protein</fullName>
    </submittedName>
</protein>
<dbReference type="EMBL" id="GG672330">
    <property type="protein sequence ID" value="EER17097.1"/>
    <property type="molecule type" value="Genomic_DNA"/>
</dbReference>
<dbReference type="Proteomes" id="UP000007800">
    <property type="component" value="Unassembled WGS sequence"/>
</dbReference>
<evidence type="ECO:0000313" key="2">
    <source>
        <dbReference type="Proteomes" id="UP000007800"/>
    </source>
</evidence>
<feature type="non-terminal residue" evidence="1">
    <location>
        <position position="63"/>
    </location>
</feature>
<proteinExistence type="predicted"/>
<sequence>MTRLVEIARACLNRAVVEAENAWLARRAGRLLLTLLGDLVLCKVVKKQRVQFRNVLSEAALVA</sequence>
<reference evidence="1 2" key="1">
    <citation type="submission" date="2008-07" db="EMBL/GenBank/DDBJ databases">
        <authorList>
            <person name="El-Sayed N."/>
            <person name="Caler E."/>
            <person name="Inman J."/>
            <person name="Amedeo P."/>
            <person name="Hass B."/>
            <person name="Wortman J."/>
        </authorList>
    </citation>
    <scope>NUCLEOTIDE SEQUENCE [LARGE SCALE GENOMIC DNA]</scope>
    <source>
        <strain evidence="2">ATCC 50983 / TXsc</strain>
    </source>
</reference>
<gene>
    <name evidence="1" type="ORF">Pmar_PMAR009531</name>
</gene>
<dbReference type="RefSeq" id="XP_002785301.1">
    <property type="nucleotide sequence ID" value="XM_002785255.1"/>
</dbReference>
<dbReference type="InParanoid" id="C5KEF9"/>
<dbReference type="AlphaFoldDB" id="C5KEF9"/>
<accession>C5KEF9</accession>
<name>C5KEF9_PERM5</name>